<feature type="compositionally biased region" description="Low complexity" evidence="1">
    <location>
        <begin position="674"/>
        <end position="684"/>
    </location>
</feature>
<organism evidence="3 4">
    <name type="scientific">Parastrongyloides trichosuri</name>
    <name type="common">Possum-specific nematode worm</name>
    <dbReference type="NCBI Taxonomy" id="131310"/>
    <lineage>
        <taxon>Eukaryota</taxon>
        <taxon>Metazoa</taxon>
        <taxon>Ecdysozoa</taxon>
        <taxon>Nematoda</taxon>
        <taxon>Chromadorea</taxon>
        <taxon>Rhabditida</taxon>
        <taxon>Tylenchina</taxon>
        <taxon>Panagrolaimomorpha</taxon>
        <taxon>Strongyloidoidea</taxon>
        <taxon>Strongyloididae</taxon>
        <taxon>Parastrongyloides</taxon>
    </lineage>
</organism>
<dbReference type="Proteomes" id="UP000038045">
    <property type="component" value="Unplaced"/>
</dbReference>
<accession>A0A0N4ZGN7</accession>
<keyword evidence="3" id="KW-1185">Reference proteome</keyword>
<feature type="transmembrane region" description="Helical" evidence="2">
    <location>
        <begin position="632"/>
        <end position="654"/>
    </location>
</feature>
<evidence type="ECO:0000256" key="2">
    <source>
        <dbReference type="SAM" id="Phobius"/>
    </source>
</evidence>
<name>A0A0N4ZGN7_PARTI</name>
<sequence>MTLLKTTSHFSTIVMIWNLSGVLTEILLLGLLFNYTTSSQDKKIPLKLIVKPKGGKQVKSSVTISDIKDSEENVFTNLIIKNKSYGNVTIVRVDMKECLNSKGVDVYVEKVTNNYPDYYLTNYKGDVNLDSQQIKNKKFECDETTCDNGVVIISKEKITKAENLGTGNNAFLLLFTMKELYTLSKIKTIDKFNKLVRCPHKIKWMKADYTLEYKYIESFMDSKSMPDNAKHFLVPAQKTSYSKNIMECGSLYFKGKKVLSIGYNIEYENKEYNKAIIELTTFPAPDCARASPNPSPLVHNKYGIFKYIPIESSFDDVQRIFYSNYREHLFGSVLLLYKYDNVPAVDTKQKEDLEPTCTVIFKEFNVMFNVDLKEKPPLTKPFNINGIERKISVHEIDIASGATTIFVGIGKIECDIIMPKSAYLERNLRTFFKYKYKPFIRRKKYDGSKVTPLVGYKDTRNLKEPSSRMDFSIYGLYQCITIDNTNKDSWPKYAKDPFNYFAILPMNNSVIKEDEIKVNYIHELKGKGKCVVDKDGFGTLKLVVIHINNVKKNYTISDIANLQTSEVKYNSNKSEVIYSGEYENNFLMTCEYETLFSLNFSLEREYKFHASSDKYNVDKEQRIQKPPDNTPVIIASVVAVGFIAIAVVVAFVLLRRRQKKRKRRRLSGKGGIGTTSTKTGTSTSATDVGKSPKDKKKKMFNVQASTSQSEDSTDVGDRDNLRNLIGTKEVVRLTAK</sequence>
<feature type="transmembrane region" description="Helical" evidence="2">
    <location>
        <begin position="12"/>
        <end position="33"/>
    </location>
</feature>
<evidence type="ECO:0000313" key="3">
    <source>
        <dbReference type="Proteomes" id="UP000038045"/>
    </source>
</evidence>
<proteinExistence type="predicted"/>
<feature type="region of interest" description="Disordered" evidence="1">
    <location>
        <begin position="662"/>
        <end position="719"/>
    </location>
</feature>
<protein>
    <submittedName>
        <fullName evidence="4">6-cysteine protein</fullName>
    </submittedName>
</protein>
<evidence type="ECO:0000313" key="4">
    <source>
        <dbReference type="WBParaSite" id="PTRK_0000694400.1"/>
    </source>
</evidence>
<keyword evidence="2" id="KW-0472">Membrane</keyword>
<reference evidence="4" key="1">
    <citation type="submission" date="2017-02" db="UniProtKB">
        <authorList>
            <consortium name="WormBaseParasite"/>
        </authorList>
    </citation>
    <scope>IDENTIFICATION</scope>
</reference>
<keyword evidence="2" id="KW-0812">Transmembrane</keyword>
<evidence type="ECO:0000256" key="1">
    <source>
        <dbReference type="SAM" id="MobiDB-lite"/>
    </source>
</evidence>
<dbReference type="WBParaSite" id="PTRK_0000694400.1">
    <property type="protein sequence ID" value="PTRK_0000694400.1"/>
    <property type="gene ID" value="PTRK_0000694400"/>
</dbReference>
<keyword evidence="2" id="KW-1133">Transmembrane helix</keyword>
<dbReference type="AlphaFoldDB" id="A0A0N4ZGN7"/>